<keyword evidence="7 9" id="KW-0472">Membrane</keyword>
<dbReference type="NCBIfam" id="TIGR01297">
    <property type="entry name" value="CDF"/>
    <property type="match status" value="1"/>
</dbReference>
<dbReference type="InterPro" id="IPR058533">
    <property type="entry name" value="Cation_efflux_TM"/>
</dbReference>
<keyword evidence="5 9" id="KW-1133">Transmembrane helix</keyword>
<comment type="similarity">
    <text evidence="2">Belongs to the cation diffusion facilitator (CDF) transporter (TC 2.A.4) family. SLC30A subfamily.</text>
</comment>
<dbReference type="InterPro" id="IPR027470">
    <property type="entry name" value="Cation_efflux_CTD"/>
</dbReference>
<evidence type="ECO:0000256" key="8">
    <source>
        <dbReference type="SAM" id="MobiDB-lite"/>
    </source>
</evidence>
<feature type="transmembrane region" description="Helical" evidence="9">
    <location>
        <begin position="248"/>
        <end position="267"/>
    </location>
</feature>
<evidence type="ECO:0000259" key="11">
    <source>
        <dbReference type="Pfam" id="PF16916"/>
    </source>
</evidence>
<dbReference type="STRING" id="41875.K8FEQ5"/>
<dbReference type="SUPFAM" id="SSF161111">
    <property type="entry name" value="Cation efflux protein transmembrane domain-like"/>
    <property type="match status" value="1"/>
</dbReference>
<evidence type="ECO:0000256" key="3">
    <source>
        <dbReference type="ARBA" id="ARBA00022448"/>
    </source>
</evidence>
<dbReference type="Gene3D" id="1.20.1510.10">
    <property type="entry name" value="Cation efflux protein transmembrane domain"/>
    <property type="match status" value="1"/>
</dbReference>
<evidence type="ECO:0000313" key="13">
    <source>
        <dbReference type="Proteomes" id="UP000198341"/>
    </source>
</evidence>
<name>K8FEQ5_9CHLO</name>
<evidence type="ECO:0000256" key="2">
    <source>
        <dbReference type="ARBA" id="ARBA00008873"/>
    </source>
</evidence>
<feature type="region of interest" description="Disordered" evidence="8">
    <location>
        <begin position="436"/>
        <end position="489"/>
    </location>
</feature>
<dbReference type="EMBL" id="FO082270">
    <property type="protein sequence ID" value="CCO66466.1"/>
    <property type="molecule type" value="Genomic_DNA"/>
</dbReference>
<dbReference type="GO" id="GO:0012505">
    <property type="term" value="C:endomembrane system"/>
    <property type="evidence" value="ECO:0007669"/>
    <property type="project" value="UniProtKB-SubCell"/>
</dbReference>
<feature type="compositionally biased region" description="Polar residues" evidence="8">
    <location>
        <begin position="48"/>
        <end position="59"/>
    </location>
</feature>
<evidence type="ECO:0000256" key="7">
    <source>
        <dbReference type="ARBA" id="ARBA00023136"/>
    </source>
</evidence>
<evidence type="ECO:0000256" key="1">
    <source>
        <dbReference type="ARBA" id="ARBA00004127"/>
    </source>
</evidence>
<dbReference type="Pfam" id="PF01545">
    <property type="entry name" value="Cation_efflux"/>
    <property type="match status" value="1"/>
</dbReference>
<reference evidence="12 13" key="1">
    <citation type="submission" date="2011-10" db="EMBL/GenBank/DDBJ databases">
        <authorList>
            <person name="Genoscope - CEA"/>
        </authorList>
    </citation>
    <scope>NUCLEOTIDE SEQUENCE [LARGE SCALE GENOMIC DNA]</scope>
    <source>
        <strain evidence="12 13">RCC 1105</strain>
    </source>
</reference>
<dbReference type="InterPro" id="IPR002524">
    <property type="entry name" value="Cation_efflux"/>
</dbReference>
<proteinExistence type="inferred from homology"/>
<dbReference type="PANTHER" id="PTHR43840">
    <property type="entry name" value="MITOCHONDRIAL METAL TRANSPORTER 1-RELATED"/>
    <property type="match status" value="1"/>
</dbReference>
<feature type="domain" description="Cation efflux protein transmembrane" evidence="10">
    <location>
        <begin position="143"/>
        <end position="333"/>
    </location>
</feature>
<dbReference type="SUPFAM" id="SSF160240">
    <property type="entry name" value="Cation efflux protein cytoplasmic domain-like"/>
    <property type="match status" value="1"/>
</dbReference>
<evidence type="ECO:0000313" key="12">
    <source>
        <dbReference type="EMBL" id="CCO66466.1"/>
    </source>
</evidence>
<feature type="transmembrane region" description="Helical" evidence="9">
    <location>
        <begin position="209"/>
        <end position="228"/>
    </location>
</feature>
<protein>
    <submittedName>
        <fullName evidence="12">Cation efflux family protein</fullName>
    </submittedName>
</protein>
<feature type="compositionally biased region" description="Low complexity" evidence="8">
    <location>
        <begin position="99"/>
        <end position="112"/>
    </location>
</feature>
<evidence type="ECO:0000256" key="4">
    <source>
        <dbReference type="ARBA" id="ARBA00022692"/>
    </source>
</evidence>
<keyword evidence="3" id="KW-0813">Transport</keyword>
<keyword evidence="4 9" id="KW-0812">Transmembrane</keyword>
<dbReference type="InterPro" id="IPR027469">
    <property type="entry name" value="Cation_efflux_TMD_sf"/>
</dbReference>
<dbReference type="FunFam" id="1.20.1510.10:FF:000005">
    <property type="entry name" value="Putative Cation diffusion facilitator 1"/>
    <property type="match status" value="1"/>
</dbReference>
<dbReference type="GO" id="GO:0008324">
    <property type="term" value="F:monoatomic cation transmembrane transporter activity"/>
    <property type="evidence" value="ECO:0007669"/>
    <property type="project" value="InterPro"/>
</dbReference>
<dbReference type="InterPro" id="IPR036837">
    <property type="entry name" value="Cation_efflux_CTD_sf"/>
</dbReference>
<feature type="compositionally biased region" description="Basic and acidic residues" evidence="8">
    <location>
        <begin position="35"/>
        <end position="44"/>
    </location>
</feature>
<dbReference type="GO" id="GO:0016020">
    <property type="term" value="C:membrane"/>
    <property type="evidence" value="ECO:0007669"/>
    <property type="project" value="InterPro"/>
</dbReference>
<organism evidence="12 13">
    <name type="scientific">Bathycoccus prasinos</name>
    <dbReference type="NCBI Taxonomy" id="41875"/>
    <lineage>
        <taxon>Eukaryota</taxon>
        <taxon>Viridiplantae</taxon>
        <taxon>Chlorophyta</taxon>
        <taxon>Mamiellophyceae</taxon>
        <taxon>Mamiellales</taxon>
        <taxon>Bathycoccaceae</taxon>
        <taxon>Bathycoccus</taxon>
    </lineage>
</organism>
<dbReference type="Gene3D" id="3.30.70.1350">
    <property type="entry name" value="Cation efflux protein, cytoplasmic domain"/>
    <property type="match status" value="1"/>
</dbReference>
<feature type="compositionally biased region" description="Basic and acidic residues" evidence="8">
    <location>
        <begin position="436"/>
        <end position="466"/>
    </location>
</feature>
<dbReference type="PANTHER" id="PTHR43840:SF13">
    <property type="entry name" value="CATION EFFLUX PROTEIN CYTOPLASMIC DOMAIN-CONTAINING PROTEIN"/>
    <property type="match status" value="1"/>
</dbReference>
<feature type="transmembrane region" description="Helical" evidence="9">
    <location>
        <begin position="140"/>
        <end position="159"/>
    </location>
</feature>
<feature type="transmembrane region" description="Helical" evidence="9">
    <location>
        <begin position="165"/>
        <end position="188"/>
    </location>
</feature>
<feature type="region of interest" description="Disordered" evidence="8">
    <location>
        <begin position="1"/>
        <end position="63"/>
    </location>
</feature>
<dbReference type="Proteomes" id="UP000198341">
    <property type="component" value="Chromosome 9"/>
</dbReference>
<keyword evidence="6" id="KW-0406">Ion transport</keyword>
<evidence type="ECO:0000259" key="10">
    <source>
        <dbReference type="Pfam" id="PF01545"/>
    </source>
</evidence>
<keyword evidence="13" id="KW-1185">Reference proteome</keyword>
<evidence type="ECO:0000256" key="6">
    <source>
        <dbReference type="ARBA" id="ARBA00023065"/>
    </source>
</evidence>
<sequence length="489" mass="54993">MGNDADDAVTPHGNTAKKQNTNHHHHPLIDSGSSYRREQLEGLRNRLPSLTDQSSNPKSSVAKYYSRQTRIVEQFQELENFIERTTYGGGGDGHHHPLSSAARSSSSGGNAVDVEEDGEGGENLLRADADFRERKKQETLALRISFYVNVLLLAVKIFASVQSGSLSIITSALDSFLDLVSGLILYFTDKHMQNMNKYLYPIGKSRMQPLGILVFACIMGTLGFQVFIEGVQQLVGKEHTHHLEDLQLVIGVMIGVIVVKFFLFLYCRGSWNRSVQTYAQDHRNDVITNTFGLIAAIIGDRLYYWVDPLGAMILAAYIVQNWSVTALENIKAMVGLSAPPEFLTKLTYLAWNSDPRILGVDTVRAYTFGPAFFVEVDVVLPEDMSVRVAHDIGEALQDRIEKLPEVERAFVHIDFETDHQPEHNTTWFEEKERMMKENEEKKASGNKKSSQEVEMAKMVKKIDQQRELAVPESPLTRNQNTIRAAFGEK</sequence>
<feature type="region of interest" description="Disordered" evidence="8">
    <location>
        <begin position="84"/>
        <end position="120"/>
    </location>
</feature>
<dbReference type="Pfam" id="PF16916">
    <property type="entry name" value="ZT_dimer"/>
    <property type="match status" value="1"/>
</dbReference>
<dbReference type="FunFam" id="3.30.70.1350:FF:000001">
    <property type="entry name" value="Metal tolerance protein 11"/>
    <property type="match status" value="1"/>
</dbReference>
<dbReference type="InterPro" id="IPR050291">
    <property type="entry name" value="CDF_Transporter"/>
</dbReference>
<evidence type="ECO:0000256" key="5">
    <source>
        <dbReference type="ARBA" id="ARBA00022989"/>
    </source>
</evidence>
<accession>K8FEQ5</accession>
<gene>
    <name evidence="12" type="ORF">Bathy09g02870</name>
</gene>
<evidence type="ECO:0000256" key="9">
    <source>
        <dbReference type="SAM" id="Phobius"/>
    </source>
</evidence>
<dbReference type="KEGG" id="bpg:Bathy09g02870"/>
<dbReference type="OrthoDB" id="78296at2759"/>
<comment type="subcellular location">
    <subcellularLocation>
        <location evidence="1">Endomembrane system</location>
        <topology evidence="1">Multi-pass membrane protein</topology>
    </subcellularLocation>
</comment>
<dbReference type="RefSeq" id="XP_007510906.1">
    <property type="nucleotide sequence ID" value="XM_007510844.1"/>
</dbReference>
<dbReference type="GeneID" id="19013794"/>
<dbReference type="eggNOG" id="KOG1485">
    <property type="taxonomic scope" value="Eukaryota"/>
</dbReference>
<feature type="domain" description="Cation efflux protein cytoplasmic" evidence="11">
    <location>
        <begin position="352"/>
        <end position="414"/>
    </location>
</feature>
<dbReference type="AlphaFoldDB" id="K8FEQ5"/>